<protein>
    <submittedName>
        <fullName evidence="1">Uncharacterized protein</fullName>
    </submittedName>
</protein>
<reference evidence="1" key="2">
    <citation type="submission" date="2021-12" db="EMBL/GenBank/DDBJ databases">
        <title>Resequencing data analysis of finger millet.</title>
        <authorList>
            <person name="Hatakeyama M."/>
            <person name="Aluri S."/>
            <person name="Balachadran M.T."/>
            <person name="Sivarajan S.R."/>
            <person name="Poveda L."/>
            <person name="Shimizu-Inatsugi R."/>
            <person name="Schlapbach R."/>
            <person name="Sreeman S.M."/>
            <person name="Shimizu K.K."/>
        </authorList>
    </citation>
    <scope>NUCLEOTIDE SEQUENCE</scope>
</reference>
<evidence type="ECO:0000313" key="1">
    <source>
        <dbReference type="EMBL" id="GJM88043.1"/>
    </source>
</evidence>
<proteinExistence type="predicted"/>
<dbReference type="AlphaFoldDB" id="A0AAV5BR10"/>
<keyword evidence="2" id="KW-1185">Reference proteome</keyword>
<gene>
    <name evidence="1" type="primary">ga04062</name>
    <name evidence="1" type="ORF">PR202_ga04062</name>
</gene>
<accession>A0AAV5BR10</accession>
<sequence length="223" mass="24638">MDQLLPAFGFREVFVEVVVPAGTKRKAKRDATVEEERRTMKKNEAVHGPWAQERLDQLDPVLWECAAHVEAGSTEKKASSCLARAMGLASVAGNGPLRRLADCLARRILRPILAIADALIDTSVCIDRRVRQLHAAAVALPFCCRRRLSFRKRFAEALHYYAAACAAVWTRRRSWLWSGRSARRSGASCCARVPNGGASGTTGCRIGRRGFRNVPLSYEAMSP</sequence>
<dbReference type="EMBL" id="BQKI01000002">
    <property type="protein sequence ID" value="GJM88043.1"/>
    <property type="molecule type" value="Genomic_DNA"/>
</dbReference>
<name>A0AAV5BR10_ELECO</name>
<organism evidence="1 2">
    <name type="scientific">Eleusine coracana subsp. coracana</name>
    <dbReference type="NCBI Taxonomy" id="191504"/>
    <lineage>
        <taxon>Eukaryota</taxon>
        <taxon>Viridiplantae</taxon>
        <taxon>Streptophyta</taxon>
        <taxon>Embryophyta</taxon>
        <taxon>Tracheophyta</taxon>
        <taxon>Spermatophyta</taxon>
        <taxon>Magnoliopsida</taxon>
        <taxon>Liliopsida</taxon>
        <taxon>Poales</taxon>
        <taxon>Poaceae</taxon>
        <taxon>PACMAD clade</taxon>
        <taxon>Chloridoideae</taxon>
        <taxon>Cynodonteae</taxon>
        <taxon>Eleusininae</taxon>
        <taxon>Eleusine</taxon>
    </lineage>
</organism>
<comment type="caution">
    <text evidence="1">The sequence shown here is derived from an EMBL/GenBank/DDBJ whole genome shotgun (WGS) entry which is preliminary data.</text>
</comment>
<reference evidence="1" key="1">
    <citation type="journal article" date="2018" name="DNA Res.">
        <title>Multiple hybrid de novo genome assembly of finger millet, an orphan allotetraploid crop.</title>
        <authorList>
            <person name="Hatakeyama M."/>
            <person name="Aluri S."/>
            <person name="Balachadran M.T."/>
            <person name="Sivarajan S.R."/>
            <person name="Patrignani A."/>
            <person name="Gruter S."/>
            <person name="Poveda L."/>
            <person name="Shimizu-Inatsugi R."/>
            <person name="Baeten J."/>
            <person name="Francoijs K.J."/>
            <person name="Nataraja K.N."/>
            <person name="Reddy Y.A.N."/>
            <person name="Phadnis S."/>
            <person name="Ravikumar R.L."/>
            <person name="Schlapbach R."/>
            <person name="Sreeman S.M."/>
            <person name="Shimizu K.K."/>
        </authorList>
    </citation>
    <scope>NUCLEOTIDE SEQUENCE</scope>
</reference>
<evidence type="ECO:0000313" key="2">
    <source>
        <dbReference type="Proteomes" id="UP001054889"/>
    </source>
</evidence>
<dbReference type="Proteomes" id="UP001054889">
    <property type="component" value="Unassembled WGS sequence"/>
</dbReference>